<evidence type="ECO:0000259" key="1">
    <source>
        <dbReference type="PROSITE" id="PS51186"/>
    </source>
</evidence>
<dbReference type="Gene3D" id="3.40.630.30">
    <property type="match status" value="1"/>
</dbReference>
<dbReference type="SUPFAM" id="SSF55729">
    <property type="entry name" value="Acyl-CoA N-acyltransferases (Nat)"/>
    <property type="match status" value="1"/>
</dbReference>
<dbReference type="Proteomes" id="UP001160625">
    <property type="component" value="Unassembled WGS sequence"/>
</dbReference>
<organism evidence="2 3">
    <name type="scientific">Sphingomonas oryzagri</name>
    <dbReference type="NCBI Taxonomy" id="3042314"/>
    <lineage>
        <taxon>Bacteria</taxon>
        <taxon>Pseudomonadati</taxon>
        <taxon>Pseudomonadota</taxon>
        <taxon>Alphaproteobacteria</taxon>
        <taxon>Sphingomonadales</taxon>
        <taxon>Sphingomonadaceae</taxon>
        <taxon>Sphingomonas</taxon>
    </lineage>
</organism>
<dbReference type="RefSeq" id="WP_281042522.1">
    <property type="nucleotide sequence ID" value="NZ_JARYGZ010000001.1"/>
</dbReference>
<protein>
    <submittedName>
        <fullName evidence="2">GNAT family N-acetyltransferase</fullName>
    </submittedName>
</protein>
<feature type="domain" description="N-acetyltransferase" evidence="1">
    <location>
        <begin position="15"/>
        <end position="173"/>
    </location>
</feature>
<dbReference type="PANTHER" id="PTHR43792">
    <property type="entry name" value="GNAT FAMILY, PUTATIVE (AFU_ORTHOLOGUE AFUA_3G00765)-RELATED-RELATED"/>
    <property type="match status" value="1"/>
</dbReference>
<evidence type="ECO:0000313" key="2">
    <source>
        <dbReference type="EMBL" id="MDH7637154.1"/>
    </source>
</evidence>
<reference evidence="2" key="1">
    <citation type="submission" date="2023-04" db="EMBL/GenBank/DDBJ databases">
        <title>Sphingomonas sp. MAHUQ-71 isolated from rice field.</title>
        <authorList>
            <person name="Huq M.A."/>
        </authorList>
    </citation>
    <scope>NUCLEOTIDE SEQUENCE</scope>
    <source>
        <strain evidence="2">MAHUQ-71</strain>
    </source>
</reference>
<gene>
    <name evidence="2" type="ORF">QGN17_00290</name>
</gene>
<comment type="caution">
    <text evidence="2">The sequence shown here is derived from an EMBL/GenBank/DDBJ whole genome shotgun (WGS) entry which is preliminary data.</text>
</comment>
<dbReference type="InterPro" id="IPR000182">
    <property type="entry name" value="GNAT_dom"/>
</dbReference>
<accession>A0ABT6MVX3</accession>
<dbReference type="PANTHER" id="PTHR43792:SF1">
    <property type="entry name" value="N-ACETYLTRANSFERASE DOMAIN-CONTAINING PROTEIN"/>
    <property type="match status" value="1"/>
</dbReference>
<proteinExistence type="predicted"/>
<dbReference type="InterPro" id="IPR051531">
    <property type="entry name" value="N-acetyltransferase"/>
</dbReference>
<dbReference type="PROSITE" id="PS51186">
    <property type="entry name" value="GNAT"/>
    <property type="match status" value="1"/>
</dbReference>
<dbReference type="Pfam" id="PF13302">
    <property type="entry name" value="Acetyltransf_3"/>
    <property type="match status" value="1"/>
</dbReference>
<dbReference type="EMBL" id="JARYGZ010000001">
    <property type="protein sequence ID" value="MDH7637154.1"/>
    <property type="molecule type" value="Genomic_DNA"/>
</dbReference>
<name>A0ABT6MVX3_9SPHN</name>
<keyword evidence="3" id="KW-1185">Reference proteome</keyword>
<sequence length="174" mass="18953">MVVQCEVAMLETERLTIRRITIDDASFMIATLNDPGFLANIGDRGVRTVEDAETYIRDRILASYEANGFGMFRVALKENDEGIGTVGFVKRDGLDGPDLGFAFLQAHTGKGYGHEAARALMDWGREALDMPPLLAITAPDNHASAALLAKLGFREEGRITLPTHGGESRLFVQG</sequence>
<evidence type="ECO:0000313" key="3">
    <source>
        <dbReference type="Proteomes" id="UP001160625"/>
    </source>
</evidence>
<dbReference type="InterPro" id="IPR016181">
    <property type="entry name" value="Acyl_CoA_acyltransferase"/>
</dbReference>